<keyword evidence="3" id="KW-1185">Reference proteome</keyword>
<evidence type="ECO:0000259" key="1">
    <source>
        <dbReference type="Pfam" id="PF04443"/>
    </source>
</evidence>
<dbReference type="AlphaFoldDB" id="A0A430HEQ2"/>
<dbReference type="InterPro" id="IPR007534">
    <property type="entry name" value="LuxE"/>
</dbReference>
<proteinExistence type="predicted"/>
<dbReference type="SUPFAM" id="SSF56801">
    <property type="entry name" value="Acetyl-CoA synthetase-like"/>
    <property type="match status" value="1"/>
</dbReference>
<reference evidence="2 3" key="1">
    <citation type="submission" date="2018-12" db="EMBL/GenBank/DDBJ databases">
        <authorList>
            <person name="Yang E."/>
        </authorList>
    </citation>
    <scope>NUCLEOTIDE SEQUENCE [LARGE SCALE GENOMIC DNA]</scope>
    <source>
        <strain evidence="2 3">SOD</strain>
    </source>
</reference>
<organism evidence="2 3">
    <name type="scientific">Massilia atriviolacea</name>
    <dbReference type="NCBI Taxonomy" id="2495579"/>
    <lineage>
        <taxon>Bacteria</taxon>
        <taxon>Pseudomonadati</taxon>
        <taxon>Pseudomonadota</taxon>
        <taxon>Betaproteobacteria</taxon>
        <taxon>Burkholderiales</taxon>
        <taxon>Oxalobacteraceae</taxon>
        <taxon>Telluria group</taxon>
        <taxon>Massilia</taxon>
    </lineage>
</organism>
<name>A0A430HEQ2_9BURK</name>
<feature type="domain" description="Acyl-protein synthetase LuxE" evidence="1">
    <location>
        <begin position="16"/>
        <end position="382"/>
    </location>
</feature>
<dbReference type="GO" id="GO:0047474">
    <property type="term" value="F:long-chain fatty acid--protein ligase activity"/>
    <property type="evidence" value="ECO:0007669"/>
    <property type="project" value="InterPro"/>
</dbReference>
<dbReference type="EMBL" id="RXLQ01000019">
    <property type="protein sequence ID" value="RSZ55972.1"/>
    <property type="molecule type" value="Genomic_DNA"/>
</dbReference>
<comment type="caution">
    <text evidence="2">The sequence shown here is derived from an EMBL/GenBank/DDBJ whole genome shotgun (WGS) entry which is preliminary data.</text>
</comment>
<evidence type="ECO:0000313" key="3">
    <source>
        <dbReference type="Proteomes" id="UP000278085"/>
    </source>
</evidence>
<accession>A0A430HEQ2</accession>
<dbReference type="GO" id="GO:0008218">
    <property type="term" value="P:bioluminescence"/>
    <property type="evidence" value="ECO:0007669"/>
    <property type="project" value="InterPro"/>
</dbReference>
<dbReference type="RefSeq" id="WP_126077051.1">
    <property type="nucleotide sequence ID" value="NZ_CP051166.1"/>
</dbReference>
<gene>
    <name evidence="2" type="ORF">EJB06_26560</name>
</gene>
<dbReference type="Gene3D" id="3.40.50.12780">
    <property type="entry name" value="N-terminal domain of ligase-like"/>
    <property type="match status" value="1"/>
</dbReference>
<dbReference type="InterPro" id="IPR042099">
    <property type="entry name" value="ANL_N_sf"/>
</dbReference>
<dbReference type="OrthoDB" id="6761572at2"/>
<dbReference type="Proteomes" id="UP000278085">
    <property type="component" value="Unassembled WGS sequence"/>
</dbReference>
<evidence type="ECO:0000313" key="2">
    <source>
        <dbReference type="EMBL" id="RSZ55972.1"/>
    </source>
</evidence>
<dbReference type="Pfam" id="PF04443">
    <property type="entry name" value="LuxE"/>
    <property type="match status" value="1"/>
</dbReference>
<sequence>MNIKTMHAVQGVCEQRHPFASSAAQESLFVDAMKENINWHREQSPFYRKLLEMKQFDAATLTSIDDLASIPFVPATFFKSHELLSVARDDIKLHLTSSGTTGQKSQVSFDAWSLSAGQKMIDAVFEHFGWNTPDVKTNYLLYSYETAPDSQLGTAHTDNFLCKYAPVASAFYALRRTGAPTTAAGGASHEFDVFGCIEKLQHYAAEGLPVRIFGFPAFLFFTLKRMRELGLPPLKLSADSLVFLGGGWKGNADQAIAKHDLYARIHEQLGIPDLRIRDSFGSVEHAVPYAECAHHQFHVPVWSQVIIRDVRTLKPRKFGEAGFLQFLTPYITSVPAQSVLMGDMATLYPGESCACGNERPYFVIHGRAGTSKNKSCAIAAAELLRR</sequence>
<protein>
    <submittedName>
        <fullName evidence="2">Acyl-protein synthase</fullName>
    </submittedName>
</protein>